<dbReference type="AlphaFoldDB" id="A0A8H6MSD6"/>
<reference evidence="1 2" key="1">
    <citation type="journal article" date="2020" name="Phytopathology">
        <title>Genome Sequence Resources of Colletotrichum truncatum, C. plurivorum, C. musicola, and C. sojae: Four Species Pathogenic to Soybean (Glycine max).</title>
        <authorList>
            <person name="Rogerio F."/>
            <person name="Boufleur T.R."/>
            <person name="Ciampi-Guillardi M."/>
            <person name="Sukno S.A."/>
            <person name="Thon M.R."/>
            <person name="Massola Junior N.S."/>
            <person name="Baroncelli R."/>
        </authorList>
    </citation>
    <scope>NUCLEOTIDE SEQUENCE [LARGE SCALE GENOMIC DNA]</scope>
    <source>
        <strain evidence="1 2">LFN0009</strain>
    </source>
</reference>
<keyword evidence="2" id="KW-1185">Reference proteome</keyword>
<evidence type="ECO:0000313" key="1">
    <source>
        <dbReference type="EMBL" id="KAF6807392.1"/>
    </source>
</evidence>
<accession>A0A8H6MSD6</accession>
<protein>
    <submittedName>
        <fullName evidence="1">Protein kinase</fullName>
    </submittedName>
</protein>
<evidence type="ECO:0000313" key="2">
    <source>
        <dbReference type="Proteomes" id="UP000652219"/>
    </source>
</evidence>
<proteinExistence type="predicted"/>
<dbReference type="EMBL" id="WIGN01000138">
    <property type="protein sequence ID" value="KAF6807392.1"/>
    <property type="molecule type" value="Genomic_DNA"/>
</dbReference>
<dbReference type="GO" id="GO:0016301">
    <property type="term" value="F:kinase activity"/>
    <property type="evidence" value="ECO:0007669"/>
    <property type="project" value="UniProtKB-KW"/>
</dbReference>
<organism evidence="1 2">
    <name type="scientific">Colletotrichum sojae</name>
    <dbReference type="NCBI Taxonomy" id="2175907"/>
    <lineage>
        <taxon>Eukaryota</taxon>
        <taxon>Fungi</taxon>
        <taxon>Dikarya</taxon>
        <taxon>Ascomycota</taxon>
        <taxon>Pezizomycotina</taxon>
        <taxon>Sordariomycetes</taxon>
        <taxon>Hypocreomycetidae</taxon>
        <taxon>Glomerellales</taxon>
        <taxon>Glomerellaceae</taxon>
        <taxon>Colletotrichum</taxon>
        <taxon>Colletotrichum orchidearum species complex</taxon>
    </lineage>
</organism>
<keyword evidence="1" id="KW-0808">Transferase</keyword>
<name>A0A8H6MSD6_9PEZI</name>
<sequence>MSSSARSGVGGGADDPKNLIRLYLDVCALKNALAAWNAQLRSLREDVDNDEFGTEAAADVEPREYLRRLAEEYDVKINKCDTVLQGASLAFQMVKSPSAAMPQTICVLWLTCS</sequence>
<keyword evidence="1" id="KW-0418">Kinase</keyword>
<comment type="caution">
    <text evidence="1">The sequence shown here is derived from an EMBL/GenBank/DDBJ whole genome shotgun (WGS) entry which is preliminary data.</text>
</comment>
<gene>
    <name evidence="1" type="ORF">CSOJ01_08198</name>
</gene>
<dbReference type="Proteomes" id="UP000652219">
    <property type="component" value="Unassembled WGS sequence"/>
</dbReference>